<proteinExistence type="predicted"/>
<gene>
    <name evidence="2" type="ORF">CIRG_09897</name>
</gene>
<protein>
    <submittedName>
        <fullName evidence="2">Uncharacterized protein</fullName>
    </submittedName>
</protein>
<accession>A0A0J6YNH1</accession>
<reference evidence="3" key="1">
    <citation type="journal article" date="2010" name="Genome Res.">
        <title>Population genomic sequencing of Coccidioides fungi reveals recent hybridization and transposon control.</title>
        <authorList>
            <person name="Neafsey D.E."/>
            <person name="Barker B.M."/>
            <person name="Sharpton T.J."/>
            <person name="Stajich J.E."/>
            <person name="Park D.J."/>
            <person name="Whiston E."/>
            <person name="Hung C.-Y."/>
            <person name="McMahan C."/>
            <person name="White J."/>
            <person name="Sykes S."/>
            <person name="Heiman D."/>
            <person name="Young S."/>
            <person name="Zeng Q."/>
            <person name="Abouelleil A."/>
            <person name="Aftuck L."/>
            <person name="Bessette D."/>
            <person name="Brown A."/>
            <person name="FitzGerald M."/>
            <person name="Lui A."/>
            <person name="Macdonald J.P."/>
            <person name="Priest M."/>
            <person name="Orbach M.J."/>
            <person name="Galgiani J.N."/>
            <person name="Kirkland T.N."/>
            <person name="Cole G.T."/>
            <person name="Birren B.W."/>
            <person name="Henn M.R."/>
            <person name="Taylor J.W."/>
            <person name="Rounsley S.D."/>
        </authorList>
    </citation>
    <scope>NUCLEOTIDE SEQUENCE [LARGE SCALE GENOMIC DNA]</scope>
    <source>
        <strain evidence="3">RMSCC 2394</strain>
    </source>
</reference>
<dbReference type="Proteomes" id="UP000054565">
    <property type="component" value="Unassembled WGS sequence"/>
</dbReference>
<organism evidence="2 3">
    <name type="scientific">Coccidioides immitis RMSCC 2394</name>
    <dbReference type="NCBI Taxonomy" id="404692"/>
    <lineage>
        <taxon>Eukaryota</taxon>
        <taxon>Fungi</taxon>
        <taxon>Dikarya</taxon>
        <taxon>Ascomycota</taxon>
        <taxon>Pezizomycotina</taxon>
        <taxon>Eurotiomycetes</taxon>
        <taxon>Eurotiomycetidae</taxon>
        <taxon>Onygenales</taxon>
        <taxon>Onygenaceae</taxon>
        <taxon>Coccidioides</taxon>
    </lineage>
</organism>
<sequence length="256" mass="29123">MTKTPGQAVQQGTAYSEPRNFRYLSQVRHPPQSLAMRAIKQGTARSDLRNIHRLNRVRRPARANMVKTRRLSALKTQREKWRIYDLSSPYVATTSTTKEAHEAMEIETTTPTDIGSCEPGFKMGDVIVRTPHGPEGQQPDPEPGSSEINSNTGCQQDKTIIRLDNGSTEIINTDIVKQAAAGFWEHGEWIKEQFCKQHQRNKFLACSPSSFWVFPSQFDADDAEYFLAFFFGTRRKCLGRVDCQVEDLLEHIECVE</sequence>
<name>A0A0J6YNH1_COCIT</name>
<evidence type="ECO:0000256" key="1">
    <source>
        <dbReference type="SAM" id="MobiDB-lite"/>
    </source>
</evidence>
<evidence type="ECO:0000313" key="3">
    <source>
        <dbReference type="Proteomes" id="UP000054565"/>
    </source>
</evidence>
<dbReference type="AlphaFoldDB" id="A0A0J6YNH1"/>
<feature type="region of interest" description="Disordered" evidence="1">
    <location>
        <begin position="128"/>
        <end position="153"/>
    </location>
</feature>
<evidence type="ECO:0000313" key="2">
    <source>
        <dbReference type="EMBL" id="KMP10216.1"/>
    </source>
</evidence>
<dbReference type="EMBL" id="DS028101">
    <property type="protein sequence ID" value="KMP10216.1"/>
    <property type="molecule type" value="Genomic_DNA"/>
</dbReference>